<dbReference type="Proteomes" id="UP001348817">
    <property type="component" value="Plasmid pFA1"/>
</dbReference>
<reference evidence="2 3" key="1">
    <citation type="submission" date="2021-12" db="EMBL/GenBank/DDBJ databases">
        <title>Genome sequencing of bacteria with rrn-lacking chromosome and rrn-plasmid.</title>
        <authorList>
            <person name="Anda M."/>
            <person name="Iwasaki W."/>
        </authorList>
    </citation>
    <scope>NUCLEOTIDE SEQUENCE [LARGE SCALE GENOMIC DNA]</scope>
    <source>
        <strain evidence="2 3">DSM 100852</strain>
        <plasmid evidence="2 3">pFA1</plasmid>
    </source>
</reference>
<protein>
    <submittedName>
        <fullName evidence="2">Uncharacterized protein</fullName>
    </submittedName>
</protein>
<evidence type="ECO:0000313" key="2">
    <source>
        <dbReference type="EMBL" id="BDD11452.1"/>
    </source>
</evidence>
<geneLocation type="plasmid" evidence="2 3">
    <name>pFA1</name>
</geneLocation>
<name>A0AAU9D194_9BACT</name>
<dbReference type="EMBL" id="AP025315">
    <property type="protein sequence ID" value="BDD11452.1"/>
    <property type="molecule type" value="Genomic_DNA"/>
</dbReference>
<dbReference type="AlphaFoldDB" id="A0AAU9D194"/>
<gene>
    <name evidence="2" type="ORF">FUAX_38840</name>
</gene>
<sequence>MFEHRRRAPKSKPLSSSEPVIQRAIGFELEVKNWRTWKCRDPQYLPEAGERKNISYRRPHGVQEKLLKGEGYSLTSDRPSAESVPEFITDPFPETDSGLAKLDSTFRKITELVTLMHAEARSHPDSLNPITSYKDKGTVLKPETFFDALPEPDFHPQATVGVHLSKMSDLMRISGNPSPSVQESRFTRIKDVNEPPAFKEKESMSTAFGRAERALEKFSKTFKPFDGWKPSIELKNLCAYMIHYLECPMINFLSYPKSYFPVMARTDFAQIFNLLPIDEMAFFREDDGTTFLRIFEIVEYDLPEGPKLDMRDQFFAKGIRQGQPTASCHAIDGLDRATWIRNIPLEKDFLTQDYYPGKREQARQLDTMGGWYGFDRLGDWRIPVPVFELRRIQFTRDAQELPAIARDVFTAIVELNREPTENPR</sequence>
<proteinExistence type="predicted"/>
<accession>A0AAU9D194</accession>
<dbReference type="KEGG" id="fax:FUAX_38840"/>
<organism evidence="2 3">
    <name type="scientific">Fulvitalea axinellae</name>
    <dbReference type="NCBI Taxonomy" id="1182444"/>
    <lineage>
        <taxon>Bacteria</taxon>
        <taxon>Pseudomonadati</taxon>
        <taxon>Bacteroidota</taxon>
        <taxon>Cytophagia</taxon>
        <taxon>Cytophagales</taxon>
        <taxon>Persicobacteraceae</taxon>
        <taxon>Fulvitalea</taxon>
    </lineage>
</organism>
<keyword evidence="3" id="KW-1185">Reference proteome</keyword>
<evidence type="ECO:0000313" key="3">
    <source>
        <dbReference type="Proteomes" id="UP001348817"/>
    </source>
</evidence>
<evidence type="ECO:0000256" key="1">
    <source>
        <dbReference type="SAM" id="MobiDB-lite"/>
    </source>
</evidence>
<feature type="region of interest" description="Disordered" evidence="1">
    <location>
        <begin position="72"/>
        <end position="92"/>
    </location>
</feature>
<keyword evidence="2" id="KW-0614">Plasmid</keyword>